<reference evidence="2" key="1">
    <citation type="journal article" date="2021" name="New Phytol.">
        <title>Evolutionary innovations through gain and loss of genes in the ectomycorrhizal Boletales.</title>
        <authorList>
            <person name="Wu G."/>
            <person name="Miyauchi S."/>
            <person name="Morin E."/>
            <person name="Kuo A."/>
            <person name="Drula E."/>
            <person name="Varga T."/>
            <person name="Kohler A."/>
            <person name="Feng B."/>
            <person name="Cao Y."/>
            <person name="Lipzen A."/>
            <person name="Daum C."/>
            <person name="Hundley H."/>
            <person name="Pangilinan J."/>
            <person name="Johnson J."/>
            <person name="Barry K."/>
            <person name="LaButti K."/>
            <person name="Ng V."/>
            <person name="Ahrendt S."/>
            <person name="Min B."/>
            <person name="Choi I.G."/>
            <person name="Park H."/>
            <person name="Plett J.M."/>
            <person name="Magnuson J."/>
            <person name="Spatafora J.W."/>
            <person name="Nagy L.G."/>
            <person name="Henrissat B."/>
            <person name="Grigoriev I.V."/>
            <person name="Yang Z.L."/>
            <person name="Xu J."/>
            <person name="Martin F.M."/>
        </authorList>
    </citation>
    <scope>NUCLEOTIDE SEQUENCE</scope>
    <source>
        <strain evidence="2">KKN 215</strain>
    </source>
</reference>
<keyword evidence="3" id="KW-1185">Reference proteome</keyword>
<dbReference type="AlphaFoldDB" id="A0A8K0UQL2"/>
<evidence type="ECO:0000313" key="2">
    <source>
        <dbReference type="EMBL" id="KAH8100517.1"/>
    </source>
</evidence>
<evidence type="ECO:0000256" key="1">
    <source>
        <dbReference type="SAM" id="MobiDB-lite"/>
    </source>
</evidence>
<dbReference type="OrthoDB" id="2630497at2759"/>
<feature type="region of interest" description="Disordered" evidence="1">
    <location>
        <begin position="61"/>
        <end position="278"/>
    </location>
</feature>
<sequence>MKVAGSTLSSSCERLLKRFWEDVGVDDNDWNAGDTFEASKKLIEEEKRYFVQNFGVPKERKPEKRIAFTISASASTAKKPKPKPILGDPESDDSDSRPIIQTNAKKRPKVKSSDEDSDDTPLLRKSRKISDAGGSKVAPDSTKKVTGKKVGRPKASTNVARAAKASERRQSSVASSSKASSSKGQKGQGTSSKAIKGGQGGDKGKQVAHSPSSPAARASTPGSTHSLFSSPDISLSQLPPESPPTAGTSKATKSNLPSHVEKKANPRVKLLDIPPPNVMPPLTVGIPAKQRLALKATTLTPVNAKGPPPSNPIEKKPILSQLSFTKRKASTATTGDTRSPISPQVASASAFGKPQPGLLTDRDMVQSPTDDSWFKVPAPPLPRTGYVAQRG</sequence>
<proteinExistence type="predicted"/>
<protein>
    <submittedName>
        <fullName evidence="2">Uncharacterized protein</fullName>
    </submittedName>
</protein>
<feature type="compositionally biased region" description="Polar residues" evidence="1">
    <location>
        <begin position="320"/>
        <end position="347"/>
    </location>
</feature>
<comment type="caution">
    <text evidence="2">The sequence shown here is derived from an EMBL/GenBank/DDBJ whole genome shotgun (WGS) entry which is preliminary data.</text>
</comment>
<organism evidence="2 3">
    <name type="scientific">Cristinia sonorae</name>
    <dbReference type="NCBI Taxonomy" id="1940300"/>
    <lineage>
        <taxon>Eukaryota</taxon>
        <taxon>Fungi</taxon>
        <taxon>Dikarya</taxon>
        <taxon>Basidiomycota</taxon>
        <taxon>Agaricomycotina</taxon>
        <taxon>Agaricomycetes</taxon>
        <taxon>Agaricomycetidae</taxon>
        <taxon>Agaricales</taxon>
        <taxon>Pleurotineae</taxon>
        <taxon>Stephanosporaceae</taxon>
        <taxon>Cristinia</taxon>
    </lineage>
</organism>
<feature type="compositionally biased region" description="Low complexity" evidence="1">
    <location>
        <begin position="171"/>
        <end position="196"/>
    </location>
</feature>
<dbReference type="EMBL" id="JAEVFJ010000015">
    <property type="protein sequence ID" value="KAH8100517.1"/>
    <property type="molecule type" value="Genomic_DNA"/>
</dbReference>
<feature type="compositionally biased region" description="Low complexity" evidence="1">
    <location>
        <begin position="210"/>
        <end position="223"/>
    </location>
</feature>
<gene>
    <name evidence="2" type="ORF">BXZ70DRAFT_154217</name>
</gene>
<feature type="compositionally biased region" description="Polar residues" evidence="1">
    <location>
        <begin position="224"/>
        <end position="257"/>
    </location>
</feature>
<accession>A0A8K0UQL2</accession>
<dbReference type="Proteomes" id="UP000813824">
    <property type="component" value="Unassembled WGS sequence"/>
</dbReference>
<feature type="compositionally biased region" description="Low complexity" evidence="1">
    <location>
        <begin position="67"/>
        <end position="77"/>
    </location>
</feature>
<evidence type="ECO:0000313" key="3">
    <source>
        <dbReference type="Proteomes" id="UP000813824"/>
    </source>
</evidence>
<name>A0A8K0UQL2_9AGAR</name>
<feature type="region of interest" description="Disordered" evidence="1">
    <location>
        <begin position="298"/>
        <end position="391"/>
    </location>
</feature>